<accession>L8G715</accession>
<dbReference type="GO" id="GO:0004553">
    <property type="term" value="F:hydrolase activity, hydrolyzing O-glycosyl compounds"/>
    <property type="evidence" value="ECO:0007669"/>
    <property type="project" value="InterPro"/>
</dbReference>
<keyword evidence="9" id="KW-0732">Signal</keyword>
<gene>
    <name evidence="10" type="ORF">GMDG_00404</name>
</gene>
<dbReference type="InterPro" id="IPR036434">
    <property type="entry name" value="Beta_cellobiohydrolase_sf"/>
</dbReference>
<sequence length="277" mass="30219">MLPSVALLSLLAAAPCAVVATPTNPVKDVNPFIGKNYYANSHYSKELQETKAAFLKKGDVLNAARVTTVQRTGTFVWVSNVAGLSGIDTAIAEARRTRKQQMLQLKYKTEFVDKFAKAVSSAPDLTFAIVLEPDSLGNVITNQAIELRATASPSYEEGIAYAITKLQFPNVSLYIDAAHGGWLGWADNLPLAAAEFSKVLKLAQAFKKGATIRGFATDVSNFNPYIANPRANYTEWSPSYDEKNYALSLTPYPQNASVPHHFIIDVGRSGLQNTREE</sequence>
<evidence type="ECO:0000313" key="10">
    <source>
        <dbReference type="EMBL" id="ELR07781.1"/>
    </source>
</evidence>
<dbReference type="EMBL" id="GL573172">
    <property type="protein sequence ID" value="ELR07781.1"/>
    <property type="molecule type" value="Genomic_DNA"/>
</dbReference>
<dbReference type="PRINTS" id="PR00733">
    <property type="entry name" value="GLHYDRLASE6"/>
</dbReference>
<evidence type="ECO:0000256" key="5">
    <source>
        <dbReference type="ARBA" id="ARBA00023326"/>
    </source>
</evidence>
<evidence type="ECO:0000256" key="2">
    <source>
        <dbReference type="ARBA" id="ARBA00023001"/>
    </source>
</evidence>
<evidence type="ECO:0000256" key="8">
    <source>
        <dbReference type="PROSITE-ProRule" id="PRU10057"/>
    </source>
</evidence>
<evidence type="ECO:0000256" key="4">
    <source>
        <dbReference type="ARBA" id="ARBA00023295"/>
    </source>
</evidence>
<dbReference type="SUPFAM" id="SSF51989">
    <property type="entry name" value="Glycosyl hydrolases family 6, cellulases"/>
    <property type="match status" value="1"/>
</dbReference>
<feature type="binding site" evidence="7">
    <location>
        <position position="179"/>
    </location>
    <ligand>
        <name>substrate</name>
    </ligand>
</feature>
<dbReference type="PANTHER" id="PTHR34876">
    <property type="match status" value="1"/>
</dbReference>
<feature type="chain" id="PRO_5005139263" description="Glucanase" evidence="9">
    <location>
        <begin position="21"/>
        <end position="277"/>
    </location>
</feature>
<dbReference type="AlphaFoldDB" id="L8G715"/>
<dbReference type="Pfam" id="PF01341">
    <property type="entry name" value="Glyco_hydro_6"/>
    <property type="match status" value="1"/>
</dbReference>
<evidence type="ECO:0000256" key="7">
    <source>
        <dbReference type="PIRSR" id="PIRSR001100-2"/>
    </source>
</evidence>
<dbReference type="STRING" id="658429.L8G715"/>
<feature type="binding site" evidence="7">
    <location>
        <position position="182"/>
    </location>
    <ligand>
        <name>substrate</name>
    </ligand>
</feature>
<keyword evidence="3 9" id="KW-0119">Carbohydrate metabolism</keyword>
<keyword evidence="2 9" id="KW-0136">Cellulose degradation</keyword>
<protein>
    <recommendedName>
        <fullName evidence="9">Glucanase</fullName>
        <ecNumber evidence="9">3.2.1.-</ecNumber>
    </recommendedName>
</protein>
<evidence type="ECO:0000313" key="11">
    <source>
        <dbReference type="Proteomes" id="UP000011064"/>
    </source>
</evidence>
<organism evidence="10 11">
    <name type="scientific">Pseudogymnoascus destructans (strain ATCC MYA-4855 / 20631-21)</name>
    <name type="common">Bat white-nose syndrome fungus</name>
    <name type="synonym">Geomyces destructans</name>
    <dbReference type="NCBI Taxonomy" id="658429"/>
    <lineage>
        <taxon>Eukaryota</taxon>
        <taxon>Fungi</taxon>
        <taxon>Dikarya</taxon>
        <taxon>Ascomycota</taxon>
        <taxon>Pezizomycotina</taxon>
        <taxon>Leotiomycetes</taxon>
        <taxon>Thelebolales</taxon>
        <taxon>Thelebolaceae</taxon>
        <taxon>Pseudogymnoascus</taxon>
    </lineage>
</organism>
<dbReference type="PIRSF" id="PIRSF001100">
    <property type="entry name" value="Beta_cellobiohydrolase"/>
    <property type="match status" value="1"/>
</dbReference>
<dbReference type="HOGENOM" id="CLU_015488_0_0_1"/>
<evidence type="ECO:0000256" key="3">
    <source>
        <dbReference type="ARBA" id="ARBA00023277"/>
    </source>
</evidence>
<feature type="active site" description="Proton donor" evidence="6 8">
    <location>
        <position position="134"/>
    </location>
</feature>
<feature type="signal peptide" evidence="9">
    <location>
        <begin position="1"/>
        <end position="20"/>
    </location>
</feature>
<dbReference type="EC" id="3.2.1.-" evidence="9"/>
<dbReference type="InterPro" id="IPR016288">
    <property type="entry name" value="Beta_cellobiohydrolase"/>
</dbReference>
<dbReference type="Gene3D" id="3.20.20.40">
    <property type="entry name" value="1, 4-beta cellobiohydrolase"/>
    <property type="match status" value="2"/>
</dbReference>
<dbReference type="PROSITE" id="PS00656">
    <property type="entry name" value="GLYCOSYL_HYDROL_F6_2"/>
    <property type="match status" value="1"/>
</dbReference>
<dbReference type="OrthoDB" id="64893at2759"/>
<evidence type="ECO:0000256" key="1">
    <source>
        <dbReference type="ARBA" id="ARBA00022801"/>
    </source>
</evidence>
<comment type="similarity">
    <text evidence="9">Belongs to the glycosyl hydrolase family 6.</text>
</comment>
<feature type="binding site" evidence="7">
    <location>
        <position position="221"/>
    </location>
    <ligand>
        <name>substrate</name>
    </ligand>
</feature>
<dbReference type="GO" id="GO:0030245">
    <property type="term" value="P:cellulose catabolic process"/>
    <property type="evidence" value="ECO:0007669"/>
    <property type="project" value="UniProtKB-KW"/>
</dbReference>
<dbReference type="InParanoid" id="L8G715"/>
<name>L8G715_PSED2</name>
<evidence type="ECO:0000256" key="9">
    <source>
        <dbReference type="RuleBase" id="RU361186"/>
    </source>
</evidence>
<dbReference type="InterPro" id="IPR001524">
    <property type="entry name" value="Glyco_hydro_6_CS"/>
</dbReference>
<keyword evidence="4 9" id="KW-0326">Glycosidase</keyword>
<reference evidence="11" key="1">
    <citation type="submission" date="2010-09" db="EMBL/GenBank/DDBJ databases">
        <title>The genome sequence of Geomyces destructans 20631-21.</title>
        <authorList>
            <consortium name="The Broad Institute Genome Sequencing Platform"/>
            <person name="Cuomo C.A."/>
            <person name="Blehert D.S."/>
            <person name="Lorch J.M."/>
            <person name="Young S.K."/>
            <person name="Zeng Q."/>
            <person name="Gargeya S."/>
            <person name="Fitzgerald M."/>
            <person name="Haas B."/>
            <person name="Abouelleil A."/>
            <person name="Alvarado L."/>
            <person name="Arachchi H.M."/>
            <person name="Berlin A."/>
            <person name="Brown A."/>
            <person name="Chapman S.B."/>
            <person name="Chen Z."/>
            <person name="Dunbar C."/>
            <person name="Freedman E."/>
            <person name="Gearin G."/>
            <person name="Gellesch M."/>
            <person name="Goldberg J."/>
            <person name="Griggs A."/>
            <person name="Gujja S."/>
            <person name="Heiman D."/>
            <person name="Howarth C."/>
            <person name="Larson L."/>
            <person name="Lui A."/>
            <person name="MacDonald P.J.P."/>
            <person name="Montmayeur A."/>
            <person name="Murphy C."/>
            <person name="Neiman D."/>
            <person name="Pearson M."/>
            <person name="Priest M."/>
            <person name="Roberts A."/>
            <person name="Saif S."/>
            <person name="Shea T."/>
            <person name="Shenoy N."/>
            <person name="Sisk P."/>
            <person name="Stolte C."/>
            <person name="Sykes S."/>
            <person name="Wortman J."/>
            <person name="Nusbaum C."/>
            <person name="Birren B."/>
        </authorList>
    </citation>
    <scope>NUCLEOTIDE SEQUENCE [LARGE SCALE GENOMIC DNA]</scope>
    <source>
        <strain evidence="11">ATCC MYA-4855 / 20631-21</strain>
    </source>
</reference>
<keyword evidence="5 9" id="KW-0624">Polysaccharide degradation</keyword>
<keyword evidence="1 9" id="KW-0378">Hydrolase</keyword>
<proteinExistence type="inferred from homology"/>
<dbReference type="Proteomes" id="UP000011064">
    <property type="component" value="Unassembled WGS sequence"/>
</dbReference>
<evidence type="ECO:0000256" key="6">
    <source>
        <dbReference type="PIRSR" id="PIRSR001100-1"/>
    </source>
</evidence>
<dbReference type="PANTHER" id="PTHR34876:SF10">
    <property type="entry name" value="GLUCANASE"/>
    <property type="match status" value="1"/>
</dbReference>
<keyword evidence="11" id="KW-1185">Reference proteome</keyword>
<dbReference type="VEuPathDB" id="FungiDB:GMDG_00404"/>